<reference evidence="3" key="1">
    <citation type="submission" date="2015-09" db="EMBL/GenBank/DDBJ databases">
        <authorList>
            <consortium name="Pathogen Informatics"/>
        </authorList>
    </citation>
    <scope>NUCLEOTIDE SEQUENCE [LARGE SCALE GENOMIC DNA]</scope>
    <source>
        <strain evidence="3">Lake Konstanz</strain>
    </source>
</reference>
<sequence>MQQLYGTLSANLASRFRSSFPEQSDDPSSSSLGPPSQERLALECGAYLCEAVVSMYCPSASSLSTSVLAPQLSSSSSTSTFFLRLGGFVVAAEAALRWRGPASPSTARHQVDDASTARNSSRGSALDPAECMAATMARYWWDATVLLVDRNTGDHHPSSPPTTGATFGKHTALSSSSIASIHACSELLMDAVSSSTGGAFHVKPLAQFLERWSEALLMHLNRLTVEMVNVTKTERQQQQAASLDESTTAATTTSLKQVESLVRCFFAQRQSSEKAAFTSRCWHAVLSCVCAASQYSLKAPSSSAPPLPAEPRATLHLAVGVVNAYLCSCSTTTDDAFFGCSGRYEQSNKLRDLVQWVIVSDPLTFFPSMIMDGLALCCCHTGASSLSAAAAVATRSLLALLSNLVQDTTFLTRLVDPLTQNASTASQVSQDCKVAAQSYVVHLVQLELYAKKMKSDIIGRDFQLALLQTILLQHEGEAAATASSSGVNKLTAVDLEVFALQWLEHTQRRLAACTAGSQTDHKDSIDDMERMLSIEVSLLNAARRALSVAATENGGLTLPQGIFLKWRRSLTQWADSFVIDQEVLHSWPNCGDDEDAVLHVFVLQSELSLFPRAMGSEASGFTSRCKIPAAILAESASPASVHSSTSTPLKGAVKTVQEHWSGAGGTGPRRNIAWCPAATTVTIVIDGWLTCILTTNQLDLLDYVLRQQHSSTTTTALHTAVESVASRTKLLQDYASANSSTAAASSTKGISPAEMERTLRSLAHVFAALRRGALPASLSSFLHVGRSAAVVDVSLLPQLISLCDAASSSAQRGTGTHKPQLSSKKGQNAAPSGEPLRAEAFVCRTAKRAGPSGLRVVAHVSEYIDFVRRQWVLLPNHISSEALNKRLLSDVVLAVLREQQDDSSAERVAREELAAAQVSLISKGYLSSSDPSAHVTSPSTTEATISCTVLFVAT</sequence>
<feature type="region of interest" description="Disordered" evidence="1">
    <location>
        <begin position="101"/>
        <end position="124"/>
    </location>
</feature>
<evidence type="ECO:0000256" key="1">
    <source>
        <dbReference type="SAM" id="MobiDB-lite"/>
    </source>
</evidence>
<accession>A0A0S4KL18</accession>
<protein>
    <submittedName>
        <fullName evidence="2">Uncharacterized protein</fullName>
    </submittedName>
</protein>
<dbReference type="VEuPathDB" id="TriTrypDB:BSAL_84960"/>
<gene>
    <name evidence="2" type="ORF">BSAL_84960</name>
</gene>
<dbReference type="AlphaFoldDB" id="A0A0S4KL18"/>
<name>A0A0S4KL18_BODSA</name>
<dbReference type="EMBL" id="CYKH01000991">
    <property type="protein sequence ID" value="CUI14309.1"/>
    <property type="molecule type" value="Genomic_DNA"/>
</dbReference>
<proteinExistence type="predicted"/>
<keyword evidence="3" id="KW-1185">Reference proteome</keyword>
<evidence type="ECO:0000313" key="3">
    <source>
        <dbReference type="Proteomes" id="UP000051952"/>
    </source>
</evidence>
<feature type="region of interest" description="Disordered" evidence="1">
    <location>
        <begin position="810"/>
        <end position="833"/>
    </location>
</feature>
<evidence type="ECO:0000313" key="2">
    <source>
        <dbReference type="EMBL" id="CUI14309.1"/>
    </source>
</evidence>
<dbReference type="Proteomes" id="UP000051952">
    <property type="component" value="Unassembled WGS sequence"/>
</dbReference>
<organism evidence="2 3">
    <name type="scientific">Bodo saltans</name>
    <name type="common">Flagellated protozoan</name>
    <dbReference type="NCBI Taxonomy" id="75058"/>
    <lineage>
        <taxon>Eukaryota</taxon>
        <taxon>Discoba</taxon>
        <taxon>Euglenozoa</taxon>
        <taxon>Kinetoplastea</taxon>
        <taxon>Metakinetoplastina</taxon>
        <taxon>Eubodonida</taxon>
        <taxon>Bodonidae</taxon>
        <taxon>Bodo</taxon>
    </lineage>
</organism>
<feature type="compositionally biased region" description="Polar residues" evidence="1">
    <location>
        <begin position="810"/>
        <end position="830"/>
    </location>
</feature>